<gene>
    <name evidence="6" type="ORF">CTAYLR_004981</name>
</gene>
<comment type="caution">
    <text evidence="6">The sequence shown here is derived from an EMBL/GenBank/DDBJ whole genome shotgun (WGS) entry which is preliminary data.</text>
</comment>
<dbReference type="Pfam" id="PF10211">
    <property type="entry name" value="Ax_dynein_light"/>
    <property type="match status" value="1"/>
</dbReference>
<dbReference type="PANTHER" id="PTHR13183">
    <property type="entry name" value="AXONEMAL INNER ARM DYNEIN LIGHT CHAIN 28"/>
    <property type="match status" value="1"/>
</dbReference>
<comment type="similarity">
    <text evidence="4">Belongs to the inner dynein arm light chain family.</text>
</comment>
<evidence type="ECO:0000313" key="6">
    <source>
        <dbReference type="EMBL" id="KAJ8614615.1"/>
    </source>
</evidence>
<organism evidence="6 7">
    <name type="scientific">Chrysophaeum taylorii</name>
    <dbReference type="NCBI Taxonomy" id="2483200"/>
    <lineage>
        <taxon>Eukaryota</taxon>
        <taxon>Sar</taxon>
        <taxon>Stramenopiles</taxon>
        <taxon>Ochrophyta</taxon>
        <taxon>Pelagophyceae</taxon>
        <taxon>Pelagomonadales</taxon>
        <taxon>Pelagomonadaceae</taxon>
        <taxon>Chrysophaeum</taxon>
    </lineage>
</organism>
<dbReference type="EMBL" id="JAQMWT010000002">
    <property type="protein sequence ID" value="KAJ8614615.1"/>
    <property type="molecule type" value="Genomic_DNA"/>
</dbReference>
<dbReference type="GO" id="GO:0030286">
    <property type="term" value="C:dynein complex"/>
    <property type="evidence" value="ECO:0007669"/>
    <property type="project" value="UniProtKB-KW"/>
</dbReference>
<keyword evidence="7" id="KW-1185">Reference proteome</keyword>
<evidence type="ECO:0000256" key="4">
    <source>
        <dbReference type="ARBA" id="ARBA00038114"/>
    </source>
</evidence>
<evidence type="ECO:0000256" key="5">
    <source>
        <dbReference type="SAM" id="Coils"/>
    </source>
</evidence>
<keyword evidence="2 5" id="KW-0175">Coiled coil</keyword>
<dbReference type="PANTHER" id="PTHR13183:SF0">
    <property type="entry name" value="AXONEMAL DYNEIN LIGHT INTERMEDIATE POLYPEPTIDE 1"/>
    <property type="match status" value="1"/>
</dbReference>
<dbReference type="Proteomes" id="UP001230188">
    <property type="component" value="Unassembled WGS sequence"/>
</dbReference>
<dbReference type="GO" id="GO:0005930">
    <property type="term" value="C:axoneme"/>
    <property type="evidence" value="ECO:0007669"/>
    <property type="project" value="TreeGrafter"/>
</dbReference>
<feature type="coiled-coil region" evidence="5">
    <location>
        <begin position="97"/>
        <end position="148"/>
    </location>
</feature>
<dbReference type="AlphaFoldDB" id="A0AAD7UQB4"/>
<reference evidence="6" key="1">
    <citation type="submission" date="2023-01" db="EMBL/GenBank/DDBJ databases">
        <title>Metagenome sequencing of chrysophaentin producing Chrysophaeum taylorii.</title>
        <authorList>
            <person name="Davison J."/>
            <person name="Bewley C."/>
        </authorList>
    </citation>
    <scope>NUCLEOTIDE SEQUENCE</scope>
    <source>
        <strain evidence="6">NIES-1699</strain>
    </source>
</reference>
<sequence length="170" mass="19329">MTKQRTRRDAEEALKTLERRLREFEAKKSGICPKREALYLEALDNLLSQIEGESPETACLLRCVRNERRMTLACHLELHRAGLALSVEEASRADSAVRALQTEHDELVQDINRKKLRIASLSHEIASLEAAATQAKAIEDRLHQKQLDALQTTRRFLASKQSRATVLGRF</sequence>
<protein>
    <submittedName>
        <fullName evidence="6">Uncharacterized protein</fullName>
    </submittedName>
</protein>
<dbReference type="InterPro" id="IPR019347">
    <property type="entry name" value="Axonemal_dynein_light_chain"/>
</dbReference>
<proteinExistence type="inferred from homology"/>
<keyword evidence="3" id="KW-0505">Motor protein</keyword>
<evidence type="ECO:0000313" key="7">
    <source>
        <dbReference type="Proteomes" id="UP001230188"/>
    </source>
</evidence>
<evidence type="ECO:0000256" key="3">
    <source>
        <dbReference type="ARBA" id="ARBA00023175"/>
    </source>
</evidence>
<evidence type="ECO:0000256" key="2">
    <source>
        <dbReference type="ARBA" id="ARBA00023054"/>
    </source>
</evidence>
<dbReference type="GO" id="GO:0045504">
    <property type="term" value="F:dynein heavy chain binding"/>
    <property type="evidence" value="ECO:0007669"/>
    <property type="project" value="TreeGrafter"/>
</dbReference>
<accession>A0AAD7UQB4</accession>
<keyword evidence="1" id="KW-0243">Dynein</keyword>
<name>A0AAD7UQB4_9STRA</name>
<evidence type="ECO:0000256" key="1">
    <source>
        <dbReference type="ARBA" id="ARBA00023017"/>
    </source>
</evidence>